<feature type="non-terminal residue" evidence="1">
    <location>
        <position position="1"/>
    </location>
</feature>
<evidence type="ECO:0000313" key="2">
    <source>
        <dbReference type="Proteomes" id="UP000257109"/>
    </source>
</evidence>
<name>A0A371E1C7_MUCPR</name>
<sequence length="73" mass="8878">MFYLTSTSKYKDKSIGLNYHVQHAKKYMFLNLVCFEFNLTLVPKYTWWINSIVSTHINMSIQMKKYIYVDDKR</sequence>
<dbReference type="Proteomes" id="UP000257109">
    <property type="component" value="Unassembled WGS sequence"/>
</dbReference>
<protein>
    <submittedName>
        <fullName evidence="1">Uncharacterized protein</fullName>
    </submittedName>
</protein>
<dbReference type="OrthoDB" id="993484at2759"/>
<comment type="caution">
    <text evidence="1">The sequence shown here is derived from an EMBL/GenBank/DDBJ whole genome shotgun (WGS) entry which is preliminary data.</text>
</comment>
<gene>
    <name evidence="1" type="ORF">CR513_62080</name>
</gene>
<proteinExistence type="predicted"/>
<dbReference type="EMBL" id="QJKJ01017338">
    <property type="protein sequence ID" value="RDX58593.1"/>
    <property type="molecule type" value="Genomic_DNA"/>
</dbReference>
<evidence type="ECO:0000313" key="1">
    <source>
        <dbReference type="EMBL" id="RDX58593.1"/>
    </source>
</evidence>
<keyword evidence="2" id="KW-1185">Reference proteome</keyword>
<reference evidence="1" key="1">
    <citation type="submission" date="2018-05" db="EMBL/GenBank/DDBJ databases">
        <title>Draft genome of Mucuna pruriens seed.</title>
        <authorList>
            <person name="Nnadi N.E."/>
            <person name="Vos R."/>
            <person name="Hasami M.H."/>
            <person name="Devisetty U.K."/>
            <person name="Aguiy J.C."/>
        </authorList>
    </citation>
    <scope>NUCLEOTIDE SEQUENCE [LARGE SCALE GENOMIC DNA]</scope>
    <source>
        <strain evidence="1">JCA_2017</strain>
    </source>
</reference>
<dbReference type="AlphaFoldDB" id="A0A371E1C7"/>
<organism evidence="1 2">
    <name type="scientific">Mucuna pruriens</name>
    <name type="common">Velvet bean</name>
    <name type="synonym">Dolichos pruriens</name>
    <dbReference type="NCBI Taxonomy" id="157652"/>
    <lineage>
        <taxon>Eukaryota</taxon>
        <taxon>Viridiplantae</taxon>
        <taxon>Streptophyta</taxon>
        <taxon>Embryophyta</taxon>
        <taxon>Tracheophyta</taxon>
        <taxon>Spermatophyta</taxon>
        <taxon>Magnoliopsida</taxon>
        <taxon>eudicotyledons</taxon>
        <taxon>Gunneridae</taxon>
        <taxon>Pentapetalae</taxon>
        <taxon>rosids</taxon>
        <taxon>fabids</taxon>
        <taxon>Fabales</taxon>
        <taxon>Fabaceae</taxon>
        <taxon>Papilionoideae</taxon>
        <taxon>50 kb inversion clade</taxon>
        <taxon>NPAAA clade</taxon>
        <taxon>indigoferoid/millettioid clade</taxon>
        <taxon>Phaseoleae</taxon>
        <taxon>Mucuna</taxon>
    </lineage>
</organism>
<accession>A0A371E1C7</accession>